<dbReference type="RefSeq" id="WP_110373513.1">
    <property type="nucleotide sequence ID" value="NZ_JAHBRY010000002.1"/>
</dbReference>
<dbReference type="Gene3D" id="3.10.105.10">
    <property type="entry name" value="Dipeptide-binding Protein, Domain 3"/>
    <property type="match status" value="1"/>
</dbReference>
<comment type="caution">
    <text evidence="7">The sequence shown here is derived from an EMBL/GenBank/DDBJ whole genome shotgun (WGS) entry which is preliminary data.</text>
</comment>
<dbReference type="PIRSF" id="PIRSF002741">
    <property type="entry name" value="MppA"/>
    <property type="match status" value="1"/>
</dbReference>
<evidence type="ECO:0000256" key="2">
    <source>
        <dbReference type="ARBA" id="ARBA00005695"/>
    </source>
</evidence>
<dbReference type="GO" id="GO:1904680">
    <property type="term" value="F:peptide transmembrane transporter activity"/>
    <property type="evidence" value="ECO:0007669"/>
    <property type="project" value="TreeGrafter"/>
</dbReference>
<keyword evidence="4 5" id="KW-0732">Signal</keyword>
<feature type="signal peptide" evidence="5">
    <location>
        <begin position="1"/>
        <end position="22"/>
    </location>
</feature>
<evidence type="ECO:0000313" key="7">
    <source>
        <dbReference type="EMBL" id="PXW63368.1"/>
    </source>
</evidence>
<evidence type="ECO:0000256" key="5">
    <source>
        <dbReference type="SAM" id="SignalP"/>
    </source>
</evidence>
<reference evidence="7 8" key="1">
    <citation type="submission" date="2018-05" db="EMBL/GenBank/DDBJ databases">
        <title>Genomic Encyclopedia of Type Strains, Phase IV (KMG-IV): sequencing the most valuable type-strain genomes for metagenomic binning, comparative biology and taxonomic classification.</title>
        <authorList>
            <person name="Goeker M."/>
        </authorList>
    </citation>
    <scope>NUCLEOTIDE SEQUENCE [LARGE SCALE GENOMIC DNA]</scope>
    <source>
        <strain evidence="7 8">DSM 6462</strain>
    </source>
</reference>
<feature type="domain" description="Solute-binding protein family 5" evidence="6">
    <location>
        <begin position="70"/>
        <end position="422"/>
    </location>
</feature>
<dbReference type="GO" id="GO:0015833">
    <property type="term" value="P:peptide transport"/>
    <property type="evidence" value="ECO:0007669"/>
    <property type="project" value="TreeGrafter"/>
</dbReference>
<dbReference type="PANTHER" id="PTHR30290">
    <property type="entry name" value="PERIPLASMIC BINDING COMPONENT OF ABC TRANSPORTER"/>
    <property type="match status" value="1"/>
</dbReference>
<dbReference type="InterPro" id="IPR039424">
    <property type="entry name" value="SBP_5"/>
</dbReference>
<protein>
    <submittedName>
        <fullName evidence="7">Peptide/nickel transport system substrate-binding protein</fullName>
    </submittedName>
</protein>
<gene>
    <name evidence="7" type="ORF">C7450_102283</name>
</gene>
<dbReference type="Proteomes" id="UP000248021">
    <property type="component" value="Unassembled WGS sequence"/>
</dbReference>
<keyword evidence="8" id="KW-1185">Reference proteome</keyword>
<organism evidence="7 8">
    <name type="scientific">Chelatococcus asaccharovorans</name>
    <dbReference type="NCBI Taxonomy" id="28210"/>
    <lineage>
        <taxon>Bacteria</taxon>
        <taxon>Pseudomonadati</taxon>
        <taxon>Pseudomonadota</taxon>
        <taxon>Alphaproteobacteria</taxon>
        <taxon>Hyphomicrobiales</taxon>
        <taxon>Chelatococcaceae</taxon>
        <taxon>Chelatococcus</taxon>
    </lineage>
</organism>
<dbReference type="InterPro" id="IPR000914">
    <property type="entry name" value="SBP_5_dom"/>
</dbReference>
<dbReference type="GO" id="GO:0030288">
    <property type="term" value="C:outer membrane-bounded periplasmic space"/>
    <property type="evidence" value="ECO:0007669"/>
    <property type="project" value="UniProtKB-ARBA"/>
</dbReference>
<accession>A0A2V3UER5</accession>
<dbReference type="PANTHER" id="PTHR30290:SF9">
    <property type="entry name" value="OLIGOPEPTIDE-BINDING PROTEIN APPA"/>
    <property type="match status" value="1"/>
</dbReference>
<dbReference type="InterPro" id="IPR030678">
    <property type="entry name" value="Peptide/Ni-bd"/>
</dbReference>
<feature type="chain" id="PRO_5015875624" evidence="5">
    <location>
        <begin position="23"/>
        <end position="500"/>
    </location>
</feature>
<keyword evidence="3" id="KW-0813">Transport</keyword>
<dbReference type="OrthoDB" id="9803988at2"/>
<dbReference type="GO" id="GO:0043190">
    <property type="term" value="C:ATP-binding cassette (ABC) transporter complex"/>
    <property type="evidence" value="ECO:0007669"/>
    <property type="project" value="InterPro"/>
</dbReference>
<dbReference type="Gene3D" id="3.40.190.10">
    <property type="entry name" value="Periplasmic binding protein-like II"/>
    <property type="match status" value="1"/>
</dbReference>
<evidence type="ECO:0000259" key="6">
    <source>
        <dbReference type="Pfam" id="PF00496"/>
    </source>
</evidence>
<proteinExistence type="inferred from homology"/>
<dbReference type="SUPFAM" id="SSF53850">
    <property type="entry name" value="Periplasmic binding protein-like II"/>
    <property type="match status" value="1"/>
</dbReference>
<name>A0A2V3UER5_9HYPH</name>
<dbReference type="Pfam" id="PF00496">
    <property type="entry name" value="SBP_bac_5"/>
    <property type="match status" value="1"/>
</dbReference>
<dbReference type="EMBL" id="QJJK01000002">
    <property type="protein sequence ID" value="PXW63368.1"/>
    <property type="molecule type" value="Genomic_DNA"/>
</dbReference>
<evidence type="ECO:0000313" key="8">
    <source>
        <dbReference type="Proteomes" id="UP000248021"/>
    </source>
</evidence>
<comment type="similarity">
    <text evidence="2">Belongs to the bacterial solute-binding protein 5 family.</text>
</comment>
<evidence type="ECO:0000256" key="4">
    <source>
        <dbReference type="ARBA" id="ARBA00022729"/>
    </source>
</evidence>
<evidence type="ECO:0000256" key="3">
    <source>
        <dbReference type="ARBA" id="ARBA00022448"/>
    </source>
</evidence>
<dbReference type="Gene3D" id="3.90.76.10">
    <property type="entry name" value="Dipeptide-binding Protein, Domain 1"/>
    <property type="match status" value="1"/>
</dbReference>
<dbReference type="CDD" id="cd08498">
    <property type="entry name" value="PBP2_NikA_DppA_OppA_like_2"/>
    <property type="match status" value="1"/>
</dbReference>
<evidence type="ECO:0000256" key="1">
    <source>
        <dbReference type="ARBA" id="ARBA00004418"/>
    </source>
</evidence>
<sequence length="500" mass="54846">MRQLKAFALAAAVLLSTSTAWVQDSLAQSSQITIARPVSTTAMDPGFLREAATIVDNIFDTLVMRDKSMQLVPGLAESWKPIDDTTWEFKLRQGVKFHNGEDFNADAVKFTIDRIIDPAAKSPTLSYIRTVAGVDVIDPYTVRIRTTEPDPLLPTRMSRYPAYIVPPGYVKQVGNDGFATKPVGTGAYQFVEFIPDQHVKLKANPGYWRGKPAIEQVTWRAIPDGTARITALVTGEVDLIEGVPVDLAPMIAGSSDADLVQVKNGGLTIYLGLVMKDKPLDNVKVRQALNMAIDRKGIVDNILKGMATPKGTQVGPADFGYLDIPPPAYDPKKAKALLAEAGFPDGFRIKMQSTLRYMKDGEVAQAIAQQLGDIGVKVDQEVLDWSVYVQQVPRKGPIFMLGWGSTQTLDADAAVYAILRTGEPYSTASIPALDKLLDESRKIVDPEARKKVLHAIQELSAEQVPLITLYQEDSLYGKAKSLNFEGRPDARIPVFEMSKR</sequence>
<comment type="subcellular location">
    <subcellularLocation>
        <location evidence="1">Periplasm</location>
    </subcellularLocation>
</comment>
<dbReference type="AlphaFoldDB" id="A0A2V3UER5"/>